<feature type="domain" description="Helicase C-terminal" evidence="20">
    <location>
        <begin position="443"/>
        <end position="644"/>
    </location>
</feature>
<dbReference type="InterPro" id="IPR001650">
    <property type="entry name" value="Helicase_C-like"/>
</dbReference>
<dbReference type="HAMAP" id="MF_01382">
    <property type="entry name" value="SecA"/>
    <property type="match status" value="1"/>
</dbReference>
<dbReference type="Pfam" id="PF21090">
    <property type="entry name" value="P-loop_SecA"/>
    <property type="match status" value="1"/>
</dbReference>
<proteinExistence type="inferred from homology"/>
<comment type="caution">
    <text evidence="22">The sequence shown here is derived from an EMBL/GenBank/DDBJ whole genome shotgun (WGS) entry which is preliminary data.</text>
</comment>
<dbReference type="InterPro" id="IPR011130">
    <property type="entry name" value="SecA_preprotein_X-link_dom"/>
</dbReference>
<dbReference type="Pfam" id="PF07517">
    <property type="entry name" value="SecA_DEAD"/>
    <property type="match status" value="1"/>
</dbReference>
<evidence type="ECO:0000256" key="12">
    <source>
        <dbReference type="ARBA" id="ARBA00022967"/>
    </source>
</evidence>
<dbReference type="PROSITE" id="PS51192">
    <property type="entry name" value="HELICASE_ATP_BIND_1"/>
    <property type="match status" value="1"/>
</dbReference>
<dbReference type="GO" id="GO:0005524">
    <property type="term" value="F:ATP binding"/>
    <property type="evidence" value="ECO:0007669"/>
    <property type="project" value="UniProtKB-UniRule"/>
</dbReference>
<evidence type="ECO:0000256" key="3">
    <source>
        <dbReference type="ARBA" id="ARBA00022448"/>
    </source>
</evidence>
<dbReference type="EMBL" id="BMDI01000002">
    <property type="protein sequence ID" value="GGI20162.1"/>
    <property type="molecule type" value="Genomic_DNA"/>
</dbReference>
<dbReference type="InterPro" id="IPR014018">
    <property type="entry name" value="SecA_motor_DEAD"/>
</dbReference>
<dbReference type="GO" id="GO:0031522">
    <property type="term" value="C:cell envelope Sec protein transport complex"/>
    <property type="evidence" value="ECO:0007669"/>
    <property type="project" value="TreeGrafter"/>
</dbReference>
<dbReference type="SUPFAM" id="SSF81886">
    <property type="entry name" value="Helical scaffold and wing domains of SecA"/>
    <property type="match status" value="1"/>
</dbReference>
<organism evidence="22 23">
    <name type="scientific">Oxalicibacterium faecigallinarum</name>
    <dbReference type="NCBI Taxonomy" id="573741"/>
    <lineage>
        <taxon>Bacteria</taxon>
        <taxon>Pseudomonadati</taxon>
        <taxon>Pseudomonadota</taxon>
        <taxon>Betaproteobacteria</taxon>
        <taxon>Burkholderiales</taxon>
        <taxon>Oxalobacteraceae</taxon>
        <taxon>Oxalicibacterium</taxon>
    </lineage>
</organism>
<comment type="catalytic activity">
    <reaction evidence="15">
        <text>ATP + H2O + cellular proteinSide 1 = ADP + phosphate + cellular proteinSide 2.</text>
        <dbReference type="EC" id="7.4.2.8"/>
    </reaction>
</comment>
<dbReference type="NCBIfam" id="TIGR00963">
    <property type="entry name" value="secA"/>
    <property type="match status" value="1"/>
</dbReference>
<evidence type="ECO:0000256" key="15">
    <source>
        <dbReference type="HAMAP-Rule" id="MF_01382"/>
    </source>
</evidence>
<feature type="binding site" evidence="15">
    <location>
        <position position="85"/>
    </location>
    <ligand>
        <name>ATP</name>
        <dbReference type="ChEBI" id="CHEBI:30616"/>
    </ligand>
</feature>
<keyword evidence="23" id="KW-1185">Reference proteome</keyword>
<evidence type="ECO:0000256" key="14">
    <source>
        <dbReference type="ARBA" id="ARBA00023136"/>
    </source>
</evidence>
<dbReference type="InterPro" id="IPR020937">
    <property type="entry name" value="SecA_CS"/>
</dbReference>
<evidence type="ECO:0000256" key="10">
    <source>
        <dbReference type="ARBA" id="ARBA00022840"/>
    </source>
</evidence>
<evidence type="ECO:0000313" key="23">
    <source>
        <dbReference type="Proteomes" id="UP000642180"/>
    </source>
</evidence>
<dbReference type="PROSITE" id="PS01312">
    <property type="entry name" value="SECA"/>
    <property type="match status" value="1"/>
</dbReference>
<evidence type="ECO:0000256" key="9">
    <source>
        <dbReference type="ARBA" id="ARBA00022833"/>
    </source>
</evidence>
<dbReference type="InterPro" id="IPR000185">
    <property type="entry name" value="SecA"/>
</dbReference>
<evidence type="ECO:0000256" key="2">
    <source>
        <dbReference type="ARBA" id="ARBA00007650"/>
    </source>
</evidence>
<dbReference type="InterPro" id="IPR036266">
    <property type="entry name" value="SecA_Wing/Scaffold_sf"/>
</dbReference>
<dbReference type="PROSITE" id="PS51196">
    <property type="entry name" value="SECA_MOTOR_DEAD"/>
    <property type="match status" value="1"/>
</dbReference>
<dbReference type="InterPro" id="IPR027417">
    <property type="entry name" value="P-loop_NTPase"/>
</dbReference>
<evidence type="ECO:0000256" key="13">
    <source>
        <dbReference type="ARBA" id="ARBA00023010"/>
    </source>
</evidence>
<dbReference type="FunFam" id="3.90.1440.10:FF:000001">
    <property type="entry name" value="Preprotein translocase subunit SecA"/>
    <property type="match status" value="1"/>
</dbReference>
<dbReference type="CDD" id="cd17928">
    <property type="entry name" value="DEXDc_SecA"/>
    <property type="match status" value="1"/>
</dbReference>
<evidence type="ECO:0000313" key="22">
    <source>
        <dbReference type="EMBL" id="GGI20162.1"/>
    </source>
</evidence>
<dbReference type="GO" id="GO:0046872">
    <property type="term" value="F:metal ion binding"/>
    <property type="evidence" value="ECO:0007669"/>
    <property type="project" value="UniProtKB-KW"/>
</dbReference>
<keyword evidence="14 15" id="KW-0472">Membrane</keyword>
<dbReference type="InterPro" id="IPR011115">
    <property type="entry name" value="SecA_DEAD"/>
</dbReference>
<evidence type="ECO:0000256" key="16">
    <source>
        <dbReference type="RuleBase" id="RU003874"/>
    </source>
</evidence>
<keyword evidence="9" id="KW-0862">Zinc</keyword>
<comment type="similarity">
    <text evidence="2 15 16">Belongs to the SecA family.</text>
</comment>
<dbReference type="PANTHER" id="PTHR30612">
    <property type="entry name" value="SECA INNER MEMBRANE COMPONENT OF SEC PROTEIN SECRETION SYSTEM"/>
    <property type="match status" value="1"/>
</dbReference>
<feature type="compositionally biased region" description="Low complexity" evidence="18">
    <location>
        <begin position="874"/>
        <end position="883"/>
    </location>
</feature>
<protein>
    <recommendedName>
        <fullName evidence="15 16">Protein translocase subunit SecA</fullName>
        <ecNumber evidence="15">7.4.2.8</ecNumber>
    </recommendedName>
</protein>
<gene>
    <name evidence="15 22" type="primary">secA</name>
    <name evidence="22" type="ORF">GCM10008066_22650</name>
</gene>
<dbReference type="SUPFAM" id="SSF81767">
    <property type="entry name" value="Pre-protein crosslinking domain of SecA"/>
    <property type="match status" value="1"/>
</dbReference>
<dbReference type="EC" id="7.4.2.8" evidence="15"/>
<accession>A0A8J3AVU4</accession>
<keyword evidence="6" id="KW-0997">Cell inner membrane</keyword>
<sequence length="915" mass="102514">MSLLTQIFGSRNQRLIKQYQKTVREINALEPALEKLSDDELKAKTPEFRARLAKGESIDSLLPEAFAVCREASKRVMKMRHFDVQLIGGMVLHYGKIAEMGTGEGKTLMATLPAYLNGLAGKGVHVVTVNDYLAQRDAETMGVLYGWLGLTTGVNLSQLAHEVKQAAYNADITYGTNNEFGFDYLRDNMVYDTNDRVQRDLHFAIVDEVDSILIDEARTPLIISGQAENHTDLYHKMNAVPPQLTLQIGEETPDGKGKVEVPGDYTKDEKSHQVLLTEAGHEKAEQILTGMGLLAEGASLYDAANITLIHHLYAALRAHTLYHKDQHYVVQNNEIVIVDEFTGRMMTGRRWSEGLHQAVEAKEGVRIQNENQTLASITFQNYFRMYTKLAGMTGTADTEAYEFQEIYKLETVVIPPNRPSQRKDRQDQVYKSAPEKYQAMLKDIQDCYERGQPVLVGTTSIENSELLAGILSKAKLPHNVLNAKQHAREAEIIAQAGRPQAITIATNMAGRGTDIVLGGNVGKQIQLLEANDALSDADKAAQSQTLREEWQSLHDQVVAAGGLHIIGTERHESRRVDNQLRGRSGRQGDPGSSRFYLSLDDALLRIFAGDRVRAIMDRLKMPEGEPIEAGIVSRSIESAQRKVEARNFDIRKQLLEYDDVANDQRKVIYQQRNELLETTDVSALISSLRQGVFTDLFYTYVPAGSMEEQWDLPGLDASLRDEWQLDFSMAALVEKDSNISEEEMLDALIQAAEAAYQAKVATVGQESFGSFERSVMLQAVDSHWREHLAALDHLRQGIHLRGYAQKNPKQEYKREAFELFGQMLNMIKSEVVRIVMTVRVQSREEIDAAEQQLAQSQVENVHYQHAEFDENAAPEELLAPTAAPDERNAYPKVGRNDPCPCGSGKKYKQCHGRLA</sequence>
<dbReference type="GO" id="GO:0005829">
    <property type="term" value="C:cytosol"/>
    <property type="evidence" value="ECO:0007669"/>
    <property type="project" value="TreeGrafter"/>
</dbReference>
<keyword evidence="10 15" id="KW-0067">ATP-binding</keyword>
<keyword evidence="11 15" id="KW-0653">Protein transport</keyword>
<dbReference type="GO" id="GO:0017038">
    <property type="term" value="P:protein import"/>
    <property type="evidence" value="ECO:0007669"/>
    <property type="project" value="InterPro"/>
</dbReference>
<evidence type="ECO:0000256" key="8">
    <source>
        <dbReference type="ARBA" id="ARBA00022741"/>
    </source>
</evidence>
<dbReference type="Pfam" id="PF07516">
    <property type="entry name" value="SecA_SW"/>
    <property type="match status" value="1"/>
</dbReference>
<dbReference type="GO" id="GO:0043952">
    <property type="term" value="P:protein transport by the Sec complex"/>
    <property type="evidence" value="ECO:0007669"/>
    <property type="project" value="UniProtKB-ARBA"/>
</dbReference>
<evidence type="ECO:0000256" key="1">
    <source>
        <dbReference type="ARBA" id="ARBA00001947"/>
    </source>
</evidence>
<dbReference type="InterPro" id="IPR014001">
    <property type="entry name" value="Helicase_ATP-bd"/>
</dbReference>
<dbReference type="Gene3D" id="3.90.1440.10">
    <property type="entry name" value="SecA, preprotein cross-linking domain"/>
    <property type="match status" value="1"/>
</dbReference>
<dbReference type="SMART" id="SM00958">
    <property type="entry name" value="SecA_PP_bind"/>
    <property type="match status" value="1"/>
</dbReference>
<evidence type="ECO:0000259" key="20">
    <source>
        <dbReference type="PROSITE" id="PS51194"/>
    </source>
</evidence>
<dbReference type="Pfam" id="PF01043">
    <property type="entry name" value="SecA_PP_bind"/>
    <property type="match status" value="1"/>
</dbReference>
<dbReference type="FunFam" id="3.40.50.300:FF:000113">
    <property type="entry name" value="Preprotein translocase subunit SecA"/>
    <property type="match status" value="1"/>
</dbReference>
<comment type="function">
    <text evidence="15">Part of the Sec protein translocase complex. Interacts with the SecYEG preprotein conducting channel. Has a central role in coupling the hydrolysis of ATP to the transfer of proteins into and across the cell membrane, serving both as a receptor for the preprotein-SecB complex and as an ATP-driven molecular motor driving the stepwise translocation of polypeptide chains across the membrane.</text>
</comment>
<keyword evidence="8 15" id="KW-0547">Nucleotide-binding</keyword>
<feature type="compositionally biased region" description="Basic residues" evidence="18">
    <location>
        <begin position="905"/>
        <end position="915"/>
    </location>
</feature>
<comment type="cofactor">
    <cofactor evidence="1">
        <name>Zn(2+)</name>
        <dbReference type="ChEBI" id="CHEBI:29105"/>
    </cofactor>
</comment>
<dbReference type="CDD" id="cd18803">
    <property type="entry name" value="SF2_C_secA"/>
    <property type="match status" value="1"/>
</dbReference>
<feature type="region of interest" description="Disordered" evidence="18">
    <location>
        <begin position="869"/>
        <end position="915"/>
    </location>
</feature>
<comment type="subunit">
    <text evidence="15">Monomer and homodimer. Part of the essential Sec protein translocation apparatus which comprises SecA, SecYEG and auxiliary proteins SecDF-YajC and YidC.</text>
</comment>
<comment type="subcellular location">
    <subcellularLocation>
        <location evidence="15">Cell membrane</location>
        <topology evidence="15">Peripheral membrane protein</topology>
        <orientation evidence="15">Cytoplasmic side</orientation>
    </subcellularLocation>
    <subcellularLocation>
        <location evidence="15">Cytoplasm</location>
    </subcellularLocation>
    <text evidence="15">Distribution is 50-50.</text>
</comment>
<evidence type="ECO:0000256" key="11">
    <source>
        <dbReference type="ARBA" id="ARBA00022927"/>
    </source>
</evidence>
<dbReference type="Gene3D" id="1.10.3060.10">
    <property type="entry name" value="Helical scaffold and wing domains of SecA"/>
    <property type="match status" value="1"/>
</dbReference>
<dbReference type="InterPro" id="IPR044722">
    <property type="entry name" value="SecA_SF2_C"/>
</dbReference>
<dbReference type="Proteomes" id="UP000642180">
    <property type="component" value="Unassembled WGS sequence"/>
</dbReference>
<dbReference type="Pfam" id="PF02810">
    <property type="entry name" value="SEC-C"/>
    <property type="match status" value="1"/>
</dbReference>
<keyword evidence="3 15" id="KW-0813">Transport</keyword>
<reference evidence="23" key="1">
    <citation type="journal article" date="2019" name="Int. J. Syst. Evol. Microbiol.">
        <title>The Global Catalogue of Microorganisms (GCM) 10K type strain sequencing project: providing services to taxonomists for standard genome sequencing and annotation.</title>
        <authorList>
            <consortium name="The Broad Institute Genomics Platform"/>
            <consortium name="The Broad Institute Genome Sequencing Center for Infectious Disease"/>
            <person name="Wu L."/>
            <person name="Ma J."/>
        </authorList>
    </citation>
    <scope>NUCLEOTIDE SEQUENCE [LARGE SCALE GENOMIC DNA]</scope>
    <source>
        <strain evidence="23">CCM 2767</strain>
    </source>
</reference>
<keyword evidence="5 15" id="KW-0963">Cytoplasm</keyword>
<feature type="binding site" evidence="15">
    <location>
        <begin position="103"/>
        <end position="107"/>
    </location>
    <ligand>
        <name>ATP</name>
        <dbReference type="ChEBI" id="CHEBI:30616"/>
    </ligand>
</feature>
<feature type="binding site" evidence="15">
    <location>
        <position position="514"/>
    </location>
    <ligand>
        <name>ATP</name>
        <dbReference type="ChEBI" id="CHEBI:30616"/>
    </ligand>
</feature>
<dbReference type="Gene3D" id="3.40.50.300">
    <property type="entry name" value="P-loop containing nucleotide triphosphate hydrolases"/>
    <property type="match status" value="2"/>
</dbReference>
<dbReference type="InterPro" id="IPR004027">
    <property type="entry name" value="SEC_C_motif"/>
</dbReference>
<dbReference type="GO" id="GO:0006605">
    <property type="term" value="P:protein targeting"/>
    <property type="evidence" value="ECO:0007669"/>
    <property type="project" value="UniProtKB-UniRule"/>
</dbReference>
<evidence type="ECO:0000256" key="18">
    <source>
        <dbReference type="SAM" id="MobiDB-lite"/>
    </source>
</evidence>
<evidence type="ECO:0000259" key="21">
    <source>
        <dbReference type="PROSITE" id="PS51196"/>
    </source>
</evidence>
<dbReference type="PRINTS" id="PR00906">
    <property type="entry name" value="SECA"/>
</dbReference>
<evidence type="ECO:0000256" key="5">
    <source>
        <dbReference type="ARBA" id="ARBA00022490"/>
    </source>
</evidence>
<dbReference type="InterPro" id="IPR011116">
    <property type="entry name" value="SecA_Wing/Scaffold"/>
</dbReference>
<dbReference type="SUPFAM" id="SSF52540">
    <property type="entry name" value="P-loop containing nucleoside triphosphate hydrolases"/>
    <property type="match status" value="2"/>
</dbReference>
<dbReference type="GO" id="GO:0008564">
    <property type="term" value="F:protein-exporting ATPase activity"/>
    <property type="evidence" value="ECO:0007669"/>
    <property type="project" value="UniProtKB-EC"/>
</dbReference>
<dbReference type="FunFam" id="1.10.3060.10:FF:000003">
    <property type="entry name" value="Protein translocase subunit SecA"/>
    <property type="match status" value="1"/>
</dbReference>
<feature type="domain" description="Helicase ATP-binding" evidence="19">
    <location>
        <begin position="87"/>
        <end position="245"/>
    </location>
</feature>
<keyword evidence="12 15" id="KW-1278">Translocase</keyword>
<keyword evidence="4 15" id="KW-1003">Cell membrane</keyword>
<dbReference type="AlphaFoldDB" id="A0A8J3AVU4"/>
<dbReference type="PANTHER" id="PTHR30612:SF0">
    <property type="entry name" value="CHLOROPLAST PROTEIN-TRANSPORTING ATPASE"/>
    <property type="match status" value="1"/>
</dbReference>
<keyword evidence="13 15" id="KW-0811">Translocation</keyword>
<dbReference type="RefSeq" id="WP_188381461.1">
    <property type="nucleotide sequence ID" value="NZ_BMDI01000002.1"/>
</dbReference>
<keyword evidence="17" id="KW-0175">Coiled coil</keyword>
<feature type="domain" description="SecA family profile" evidence="21">
    <location>
        <begin position="1"/>
        <end position="628"/>
    </location>
</feature>
<evidence type="ECO:0000256" key="6">
    <source>
        <dbReference type="ARBA" id="ARBA00022519"/>
    </source>
</evidence>
<evidence type="ECO:0000256" key="17">
    <source>
        <dbReference type="SAM" id="Coils"/>
    </source>
</evidence>
<dbReference type="GO" id="GO:0005886">
    <property type="term" value="C:plasma membrane"/>
    <property type="evidence" value="ECO:0007669"/>
    <property type="project" value="UniProtKB-SubCell"/>
</dbReference>
<dbReference type="SMART" id="SM00957">
    <property type="entry name" value="SecA_DEAD"/>
    <property type="match status" value="1"/>
</dbReference>
<evidence type="ECO:0000256" key="7">
    <source>
        <dbReference type="ARBA" id="ARBA00022723"/>
    </source>
</evidence>
<name>A0A8J3AVU4_9BURK</name>
<evidence type="ECO:0000256" key="4">
    <source>
        <dbReference type="ARBA" id="ARBA00022475"/>
    </source>
</evidence>
<dbReference type="NCBIfam" id="NF009538">
    <property type="entry name" value="PRK12904.1"/>
    <property type="match status" value="1"/>
</dbReference>
<evidence type="ECO:0000259" key="19">
    <source>
        <dbReference type="PROSITE" id="PS51192"/>
    </source>
</evidence>
<feature type="coiled-coil region" evidence="17">
    <location>
        <begin position="839"/>
        <end position="866"/>
    </location>
</feature>
<keyword evidence="7" id="KW-0479">Metal-binding</keyword>
<dbReference type="GO" id="GO:0065002">
    <property type="term" value="P:intracellular protein transmembrane transport"/>
    <property type="evidence" value="ECO:0007669"/>
    <property type="project" value="UniProtKB-UniRule"/>
</dbReference>
<dbReference type="InterPro" id="IPR036670">
    <property type="entry name" value="SecA_X-link_sf"/>
</dbReference>
<dbReference type="PROSITE" id="PS51194">
    <property type="entry name" value="HELICASE_CTER"/>
    <property type="match status" value="1"/>
</dbReference>